<dbReference type="InterPro" id="IPR041122">
    <property type="entry name" value="RecJ_OB"/>
</dbReference>
<dbReference type="Pfam" id="PF01368">
    <property type="entry name" value="DHH"/>
    <property type="match status" value="1"/>
</dbReference>
<sequence>MIKTSSTRWIFPKPISSAYIPKTFQKLSPLIQQILLQRGISSEEKARLFFSAHLHDLHDPFLMFQMQKASDRITEAVENDEKILFYGDYDTDGITSVALMISFFREACPNFTYYIPDRYQEGYGLSERGVTYAIEENCGLVILLDCGISEQENIKTLQENQIDVIVCDHHLPSKELPEAFAILNPKQQNCDYPLKELSGCGIGFKLLQAFSIQNEIPEDLLWNWTGLVALSIAADIVPVEGENRILLQEGLKRFSQYIPTLGLQKLFYHAGVPALPDVHDLVFKLAPRINAAGRIAHANLALQLLISDDEKEANRLSLDLEQKNQLRKKYDQEATSLALELLDNIPEEKLTTVLYHPEWHKGIIGIVASRCIEQKYRPTIILTEHEDGLLTGSARSVEGVNIHGLLSDCKHLLESFGGHASAAGLSLKAENLIAFQEVFEESMHKKYGQSFLQKSINIDAELSLSELTEEFYEQLQLLAPFGPSNRRPVFCVRNLTLASPIRILKGKHLKLQVKHPHSYRYFEAIAFNKADEMSLFENGELFALCFSLTENTFRDKRVLQLEIKEIQLEKNSALWEDRSHL</sequence>
<dbReference type="OrthoDB" id="9809852at2"/>
<comment type="caution">
    <text evidence="10">The sequence shown here is derived from an EMBL/GenBank/DDBJ whole genome shotgun (WGS) entry which is preliminary data.</text>
</comment>
<dbReference type="GO" id="GO:0006281">
    <property type="term" value="P:DNA repair"/>
    <property type="evidence" value="ECO:0007669"/>
    <property type="project" value="InterPro"/>
</dbReference>
<evidence type="ECO:0000259" key="9">
    <source>
        <dbReference type="Pfam" id="PF17768"/>
    </source>
</evidence>
<evidence type="ECO:0000256" key="1">
    <source>
        <dbReference type="ARBA" id="ARBA00005915"/>
    </source>
</evidence>
<evidence type="ECO:0000256" key="6">
    <source>
        <dbReference type="SAM" id="Coils"/>
    </source>
</evidence>
<dbReference type="InterPro" id="IPR001667">
    <property type="entry name" value="DDH_dom"/>
</dbReference>
<comment type="similarity">
    <text evidence="1">Belongs to the RecJ family.</text>
</comment>
<dbReference type="InterPro" id="IPR038763">
    <property type="entry name" value="DHH_sf"/>
</dbReference>
<dbReference type="Gene3D" id="3.90.1640.30">
    <property type="match status" value="1"/>
</dbReference>
<evidence type="ECO:0000256" key="5">
    <source>
        <dbReference type="ARBA" id="ARBA00022839"/>
    </source>
</evidence>
<dbReference type="GO" id="GO:0003676">
    <property type="term" value="F:nucleic acid binding"/>
    <property type="evidence" value="ECO:0007669"/>
    <property type="project" value="InterPro"/>
</dbReference>
<dbReference type="GO" id="GO:0006310">
    <property type="term" value="P:DNA recombination"/>
    <property type="evidence" value="ECO:0007669"/>
    <property type="project" value="InterPro"/>
</dbReference>
<protein>
    <recommendedName>
        <fullName evidence="2">Single-stranded-DNA-specific exonuclease RecJ</fullName>
    </recommendedName>
</protein>
<dbReference type="PANTHER" id="PTHR30255">
    <property type="entry name" value="SINGLE-STRANDED-DNA-SPECIFIC EXONUCLEASE RECJ"/>
    <property type="match status" value="1"/>
</dbReference>
<dbReference type="InterPro" id="IPR004610">
    <property type="entry name" value="RecJ"/>
</dbReference>
<dbReference type="Pfam" id="PF02272">
    <property type="entry name" value="DHHA1"/>
    <property type="match status" value="1"/>
</dbReference>
<accession>A0A315ZNI2</accession>
<evidence type="ECO:0000259" key="7">
    <source>
        <dbReference type="Pfam" id="PF01368"/>
    </source>
</evidence>
<dbReference type="RefSeq" id="WP_109622467.1">
    <property type="nucleotide sequence ID" value="NZ_QGDO01000009.1"/>
</dbReference>
<dbReference type="Gene3D" id="3.10.310.30">
    <property type="match status" value="1"/>
</dbReference>
<dbReference type="Pfam" id="PF17768">
    <property type="entry name" value="RecJ_OB"/>
    <property type="match status" value="1"/>
</dbReference>
<evidence type="ECO:0000256" key="3">
    <source>
        <dbReference type="ARBA" id="ARBA00022722"/>
    </source>
</evidence>
<dbReference type="PANTHER" id="PTHR30255:SF2">
    <property type="entry name" value="SINGLE-STRANDED-DNA-SPECIFIC EXONUCLEASE RECJ"/>
    <property type="match status" value="1"/>
</dbReference>
<keyword evidence="5 10" id="KW-0269">Exonuclease</keyword>
<organism evidence="10 11">
    <name type="scientific">Sediminitomix flava</name>
    <dbReference type="NCBI Taxonomy" id="379075"/>
    <lineage>
        <taxon>Bacteria</taxon>
        <taxon>Pseudomonadati</taxon>
        <taxon>Bacteroidota</taxon>
        <taxon>Cytophagia</taxon>
        <taxon>Cytophagales</taxon>
        <taxon>Flammeovirgaceae</taxon>
        <taxon>Sediminitomix</taxon>
    </lineage>
</organism>
<evidence type="ECO:0000256" key="2">
    <source>
        <dbReference type="ARBA" id="ARBA00019841"/>
    </source>
</evidence>
<feature type="domain" description="DDH" evidence="7">
    <location>
        <begin position="82"/>
        <end position="230"/>
    </location>
</feature>
<evidence type="ECO:0000256" key="4">
    <source>
        <dbReference type="ARBA" id="ARBA00022801"/>
    </source>
</evidence>
<name>A0A315ZNI2_SEDFL</name>
<gene>
    <name evidence="10" type="ORF">BC781_10984</name>
</gene>
<evidence type="ECO:0000313" key="10">
    <source>
        <dbReference type="EMBL" id="PWJ36069.1"/>
    </source>
</evidence>
<keyword evidence="6" id="KW-0175">Coiled coil</keyword>
<feature type="domain" description="DHHA1" evidence="8">
    <location>
        <begin position="353"/>
        <end position="444"/>
    </location>
</feature>
<dbReference type="Proteomes" id="UP000245535">
    <property type="component" value="Unassembled WGS sequence"/>
</dbReference>
<reference evidence="10 11" key="1">
    <citation type="submission" date="2018-03" db="EMBL/GenBank/DDBJ databases">
        <title>Genomic Encyclopedia of Archaeal and Bacterial Type Strains, Phase II (KMG-II): from individual species to whole genera.</title>
        <authorList>
            <person name="Goeker M."/>
        </authorList>
    </citation>
    <scope>NUCLEOTIDE SEQUENCE [LARGE SCALE GENOMIC DNA]</scope>
    <source>
        <strain evidence="10 11">DSM 28229</strain>
    </source>
</reference>
<keyword evidence="11" id="KW-1185">Reference proteome</keyword>
<proteinExistence type="inferred from homology"/>
<keyword evidence="4" id="KW-0378">Hydrolase</keyword>
<dbReference type="NCBIfam" id="TIGR00644">
    <property type="entry name" value="recJ"/>
    <property type="match status" value="1"/>
</dbReference>
<dbReference type="AlphaFoldDB" id="A0A315ZNI2"/>
<evidence type="ECO:0000259" key="8">
    <source>
        <dbReference type="Pfam" id="PF02272"/>
    </source>
</evidence>
<dbReference type="GO" id="GO:0008409">
    <property type="term" value="F:5'-3' exonuclease activity"/>
    <property type="evidence" value="ECO:0007669"/>
    <property type="project" value="InterPro"/>
</dbReference>
<dbReference type="InterPro" id="IPR051673">
    <property type="entry name" value="SSDNA_exonuclease_RecJ"/>
</dbReference>
<dbReference type="EMBL" id="QGDO01000009">
    <property type="protein sequence ID" value="PWJ36069.1"/>
    <property type="molecule type" value="Genomic_DNA"/>
</dbReference>
<feature type="coiled-coil region" evidence="6">
    <location>
        <begin position="306"/>
        <end position="333"/>
    </location>
</feature>
<evidence type="ECO:0000313" key="11">
    <source>
        <dbReference type="Proteomes" id="UP000245535"/>
    </source>
</evidence>
<dbReference type="InterPro" id="IPR003156">
    <property type="entry name" value="DHHA1_dom"/>
</dbReference>
<keyword evidence="3" id="KW-0540">Nuclease</keyword>
<dbReference type="SUPFAM" id="SSF64182">
    <property type="entry name" value="DHH phosphoesterases"/>
    <property type="match status" value="1"/>
</dbReference>
<feature type="domain" description="RecJ OB" evidence="9">
    <location>
        <begin position="458"/>
        <end position="564"/>
    </location>
</feature>